<accession>X1BIQ5</accession>
<feature type="non-terminal residue" evidence="1">
    <location>
        <position position="1"/>
    </location>
</feature>
<protein>
    <submittedName>
        <fullName evidence="1">Uncharacterized protein</fullName>
    </submittedName>
</protein>
<reference evidence="1" key="1">
    <citation type="journal article" date="2014" name="Front. Microbiol.">
        <title>High frequency of phylogenetically diverse reductive dehalogenase-homologous genes in deep subseafloor sedimentary metagenomes.</title>
        <authorList>
            <person name="Kawai M."/>
            <person name="Futagami T."/>
            <person name="Toyoda A."/>
            <person name="Takaki Y."/>
            <person name="Nishi S."/>
            <person name="Hori S."/>
            <person name="Arai W."/>
            <person name="Tsubouchi T."/>
            <person name="Morono Y."/>
            <person name="Uchiyama I."/>
            <person name="Ito T."/>
            <person name="Fujiyama A."/>
            <person name="Inagaki F."/>
            <person name="Takami H."/>
        </authorList>
    </citation>
    <scope>NUCLEOTIDE SEQUENCE</scope>
    <source>
        <strain evidence="1">Expedition CK06-06</strain>
    </source>
</reference>
<gene>
    <name evidence="1" type="ORF">S01H4_27963</name>
</gene>
<evidence type="ECO:0000313" key="1">
    <source>
        <dbReference type="EMBL" id="GAG81092.1"/>
    </source>
</evidence>
<sequence>IAYSMGGGLYGIIAKNIEVRKFGPRKFKGRAEIKGKVVTKEGTSVEDVEGKFKGGQRYKWKIFGEDGEVLMWGVESSHKLASRQIVMAHRAVYNIFHVAVISEPGFDYLSDKDRKWLAENKPGVSMTLMKILAASIGELRDVPSLVTTFPLISALPLNFRGPNFRTSIFLAMIP</sequence>
<proteinExistence type="predicted"/>
<dbReference type="AlphaFoldDB" id="X1BIQ5"/>
<comment type="caution">
    <text evidence="1">The sequence shown here is derived from an EMBL/GenBank/DDBJ whole genome shotgun (WGS) entry which is preliminary data.</text>
</comment>
<dbReference type="EMBL" id="BART01013785">
    <property type="protein sequence ID" value="GAG81092.1"/>
    <property type="molecule type" value="Genomic_DNA"/>
</dbReference>
<organism evidence="1">
    <name type="scientific">marine sediment metagenome</name>
    <dbReference type="NCBI Taxonomy" id="412755"/>
    <lineage>
        <taxon>unclassified sequences</taxon>
        <taxon>metagenomes</taxon>
        <taxon>ecological metagenomes</taxon>
    </lineage>
</organism>
<name>X1BIQ5_9ZZZZ</name>